<feature type="compositionally biased region" description="Polar residues" evidence="1">
    <location>
        <begin position="993"/>
        <end position="1002"/>
    </location>
</feature>
<reference evidence="3 4" key="1">
    <citation type="submission" date="2014-02" db="EMBL/GenBank/DDBJ databases">
        <title>Transposable element dynamics among asymbiotic and ectomycorrhizal Amanita fungi.</title>
        <authorList>
            <consortium name="DOE Joint Genome Institute"/>
            <person name="Hess J."/>
            <person name="Skrede I."/>
            <person name="Wolfe B."/>
            <person name="LaButti K."/>
            <person name="Ohm R.A."/>
            <person name="Grigoriev I.V."/>
            <person name="Pringle A."/>
        </authorList>
    </citation>
    <scope>NUCLEOTIDE SEQUENCE [LARGE SCALE GENOMIC DNA]</scope>
    <source>
        <strain evidence="3 4">SKay4041</strain>
    </source>
</reference>
<evidence type="ECO:0000313" key="3">
    <source>
        <dbReference type="EMBL" id="PFH47988.1"/>
    </source>
</evidence>
<sequence length="1106" mass="115364">MSIPLSLLGVGSTSPSGPSVCSTHDVSQSIYQCIARVSLQTTRIPSPHSSGTRRRLPIPRCLSLGVVLAVTIQVVHAAAAGADAVPPVPGIHGCSFSIECSDADTNSSRGCTFYAYRSVLDALTSLESVFVLGLHRGQNKALSWVSRALDESHRPNPKKVEKKQAGENDGNTLTTSLSISSSGLPADRLSSGSVPTSGTNPPTAFSTSTVPDSGTSIGKGDSSSTSTSFLGPSEVSFSTSPSSSVPSISLSTGNSQDSTLRKDTSSSPQSIQSTDNTRVSVFETSSISGDFPSTTLEVPPSSTSTFDTHSSISESPTLSSESPSSTFSTSSTSTLSTSSSFSTSTSTFSTTSFSASTPSTLSASTPSAARSIFPSSAPSTFATPSTSSTSFQTTPTTSTTESTTQNTAITTPFSSFSSTLINPSPLTTSSARTTSLITISHFAPVSLSTSSALMSLPDPSFSSTIFTTDMSTLTTSTSITSTPTTLTTTSSLSETTNMETSTLSSTDPTSSPSPTLTVTSQSSSLTFGSLNTTSTSVLSSTLFTSSPLSSSLGPISTHSSENSASVVIVPIQMTVTITDMIPESITNTPMTTKVTRTLLGGRTTVITTMVQSGVLSTNAAGDNGFSHNTGAIIGVAVAGTAIVIAAVVLVFWLCASYRHQRRWSDDTPWWLGADGDSRANILGRSGGDWTSVASSVRSWRPPLGEDDDDDNVWQGLPYVSPTTTHGAPAFIPGLMGYDAPTSEGHGASSGEGITVGPPTSTESHSHMHDNLFVAGGQSRESGTSDPTSGLRMEWVAPPVGYERITGVPVTFIGGHEEGERRFITKKMREPELSPGMWLAGKNVGDSNSPSSPSSSSAAVVERAGLGVRVKSILGKVKNVPNLSGTGTIKTKGQYMTERPMYEYGVIGRPGPVSVVVAPQPAVLSPPSRLVSTPPPIFPLVVSPPLPSLVHPEPSPPPAVHGNPGFFVPPVVATQEARREEPPRSHPRRALRRLSTTNGSNPDLSPRMPLYRARHSLGGSSAIVDDSDGDVHTYLEDHVVDGLLDPHMGRRWKGDEGESFGGEEGSLRDYVDYSRRIGGLVNNRMRSTTTFETVDTGVDTERADEGH</sequence>
<keyword evidence="2" id="KW-0472">Membrane</keyword>
<name>A0A2A9ND43_9AGAR</name>
<keyword evidence="2" id="KW-0812">Transmembrane</keyword>
<proteinExistence type="predicted"/>
<feature type="compositionally biased region" description="Low complexity" evidence="1">
    <location>
        <begin position="172"/>
        <end position="184"/>
    </location>
</feature>
<dbReference type="GO" id="GO:0055028">
    <property type="term" value="C:cortical microtubule"/>
    <property type="evidence" value="ECO:0007669"/>
    <property type="project" value="TreeGrafter"/>
</dbReference>
<evidence type="ECO:0000256" key="1">
    <source>
        <dbReference type="SAM" id="MobiDB-lite"/>
    </source>
</evidence>
<dbReference type="OrthoDB" id="3071706at2759"/>
<keyword evidence="4" id="KW-1185">Reference proteome</keyword>
<accession>A0A2A9ND43</accession>
<feature type="region of interest" description="Disordered" evidence="1">
    <location>
        <begin position="477"/>
        <end position="521"/>
    </location>
</feature>
<feature type="region of interest" description="Disordered" evidence="1">
    <location>
        <begin position="741"/>
        <end position="766"/>
    </location>
</feature>
<feature type="compositionally biased region" description="Low complexity" evidence="1">
    <location>
        <begin position="213"/>
        <end position="251"/>
    </location>
</feature>
<evidence type="ECO:0000313" key="4">
    <source>
        <dbReference type="Proteomes" id="UP000242287"/>
    </source>
</evidence>
<dbReference type="EMBL" id="KZ302082">
    <property type="protein sequence ID" value="PFH47988.1"/>
    <property type="molecule type" value="Genomic_DNA"/>
</dbReference>
<feature type="region of interest" description="Disordered" evidence="1">
    <location>
        <begin position="973"/>
        <end position="1006"/>
    </location>
</feature>
<feature type="compositionally biased region" description="Low complexity" evidence="1">
    <location>
        <begin position="310"/>
        <end position="343"/>
    </location>
</feature>
<dbReference type="PANTHER" id="PTHR31949">
    <property type="entry name" value="GASTRIC MUCIN-LIKE PROTEIN"/>
    <property type="match status" value="1"/>
</dbReference>
<dbReference type="PANTHER" id="PTHR31949:SF2">
    <property type="entry name" value="OS05G0480600 PROTEIN"/>
    <property type="match status" value="1"/>
</dbReference>
<feature type="compositionally biased region" description="Basic and acidic residues" evidence="1">
    <location>
        <begin position="148"/>
        <end position="166"/>
    </location>
</feature>
<dbReference type="GO" id="GO:0043622">
    <property type="term" value="P:cortical microtubule organization"/>
    <property type="evidence" value="ECO:0007669"/>
    <property type="project" value="TreeGrafter"/>
</dbReference>
<feature type="region of interest" description="Disordered" evidence="1">
    <location>
        <begin position="375"/>
        <end position="408"/>
    </location>
</feature>
<feature type="compositionally biased region" description="Polar residues" evidence="1">
    <location>
        <begin position="265"/>
        <end position="309"/>
    </location>
</feature>
<organism evidence="3 4">
    <name type="scientific">Amanita thiersii Skay4041</name>
    <dbReference type="NCBI Taxonomy" id="703135"/>
    <lineage>
        <taxon>Eukaryota</taxon>
        <taxon>Fungi</taxon>
        <taxon>Dikarya</taxon>
        <taxon>Basidiomycota</taxon>
        <taxon>Agaricomycotina</taxon>
        <taxon>Agaricomycetes</taxon>
        <taxon>Agaricomycetidae</taxon>
        <taxon>Agaricales</taxon>
        <taxon>Pluteineae</taxon>
        <taxon>Amanitaceae</taxon>
        <taxon>Amanita</taxon>
    </lineage>
</organism>
<feature type="transmembrane region" description="Helical" evidence="2">
    <location>
        <begin position="631"/>
        <end position="654"/>
    </location>
</feature>
<dbReference type="Proteomes" id="UP000242287">
    <property type="component" value="Unassembled WGS sequence"/>
</dbReference>
<dbReference type="STRING" id="703135.A0A2A9ND43"/>
<gene>
    <name evidence="3" type="ORF">AMATHDRAFT_49892</name>
</gene>
<keyword evidence="2" id="KW-1133">Transmembrane helix</keyword>
<feature type="region of interest" description="Disordered" evidence="1">
    <location>
        <begin position="148"/>
        <end position="343"/>
    </location>
</feature>
<protein>
    <submittedName>
        <fullName evidence="3">Uncharacterized protein</fullName>
    </submittedName>
</protein>
<feature type="compositionally biased region" description="Polar residues" evidence="1">
    <location>
        <begin position="190"/>
        <end position="212"/>
    </location>
</feature>
<evidence type="ECO:0000256" key="2">
    <source>
        <dbReference type="SAM" id="Phobius"/>
    </source>
</evidence>
<feature type="region of interest" description="Disordered" evidence="1">
    <location>
        <begin position="348"/>
        <end position="367"/>
    </location>
</feature>
<dbReference type="AlphaFoldDB" id="A0A2A9ND43"/>